<name>A0A6J5LZR2_9CAUD</name>
<proteinExistence type="predicted"/>
<evidence type="ECO:0000313" key="1">
    <source>
        <dbReference type="EMBL" id="CAB4138240.1"/>
    </source>
</evidence>
<gene>
    <name evidence="1" type="ORF">UFOVP329_2</name>
</gene>
<accession>A0A6J5LZR2</accession>
<dbReference type="EMBL" id="LR796342">
    <property type="protein sequence ID" value="CAB4138240.1"/>
    <property type="molecule type" value="Genomic_DNA"/>
</dbReference>
<reference evidence="1" key="1">
    <citation type="submission" date="2020-04" db="EMBL/GenBank/DDBJ databases">
        <authorList>
            <person name="Chiriac C."/>
            <person name="Salcher M."/>
            <person name="Ghai R."/>
            <person name="Kavagutti S V."/>
        </authorList>
    </citation>
    <scope>NUCLEOTIDE SEQUENCE</scope>
</reference>
<protein>
    <submittedName>
        <fullName evidence="1">Uncharacterized protein</fullName>
    </submittedName>
</protein>
<organism evidence="1">
    <name type="scientific">uncultured Caudovirales phage</name>
    <dbReference type="NCBI Taxonomy" id="2100421"/>
    <lineage>
        <taxon>Viruses</taxon>
        <taxon>Duplodnaviria</taxon>
        <taxon>Heunggongvirae</taxon>
        <taxon>Uroviricota</taxon>
        <taxon>Caudoviricetes</taxon>
        <taxon>Peduoviridae</taxon>
        <taxon>Maltschvirus</taxon>
        <taxon>Maltschvirus maltsch</taxon>
    </lineage>
</organism>
<sequence>MTVYTRIAAILDDFARQERATATDRARCNQPGPCEACERETVYGGGLCPTCLELAAGACRRVASISPRN</sequence>